<dbReference type="InterPro" id="IPR016181">
    <property type="entry name" value="Acyl_CoA_acyltransferase"/>
</dbReference>
<dbReference type="EMBL" id="CP039690">
    <property type="protein sequence ID" value="QCI64228.1"/>
    <property type="molecule type" value="Genomic_DNA"/>
</dbReference>
<evidence type="ECO:0000313" key="4">
    <source>
        <dbReference type="EMBL" id="QCI64228.1"/>
    </source>
</evidence>
<proteinExistence type="predicted"/>
<evidence type="ECO:0000256" key="2">
    <source>
        <dbReference type="ARBA" id="ARBA00023315"/>
    </source>
</evidence>
<accession>A0A4D7B065</accession>
<dbReference type="InterPro" id="IPR000182">
    <property type="entry name" value="GNAT_dom"/>
</dbReference>
<organism evidence="4 5">
    <name type="scientific">Phreatobacter stygius</name>
    <dbReference type="NCBI Taxonomy" id="1940610"/>
    <lineage>
        <taxon>Bacteria</taxon>
        <taxon>Pseudomonadati</taxon>
        <taxon>Pseudomonadota</taxon>
        <taxon>Alphaproteobacteria</taxon>
        <taxon>Hyphomicrobiales</taxon>
        <taxon>Phreatobacteraceae</taxon>
        <taxon>Phreatobacter</taxon>
    </lineage>
</organism>
<dbReference type="PANTHER" id="PTHR43800:SF1">
    <property type="entry name" value="PEPTIDYL-LYSINE N-ACETYLTRANSFERASE YJAB"/>
    <property type="match status" value="1"/>
</dbReference>
<keyword evidence="1 4" id="KW-0808">Transferase</keyword>
<dbReference type="PANTHER" id="PTHR43800">
    <property type="entry name" value="PEPTIDYL-LYSINE N-ACETYLTRANSFERASE YJAB"/>
    <property type="match status" value="1"/>
</dbReference>
<reference evidence="4 5" key="1">
    <citation type="submission" date="2019-04" db="EMBL/GenBank/DDBJ databases">
        <title>Phreatobacter aquaticus sp. nov.</title>
        <authorList>
            <person name="Choi A."/>
        </authorList>
    </citation>
    <scope>NUCLEOTIDE SEQUENCE [LARGE SCALE GENOMIC DNA]</scope>
    <source>
        <strain evidence="4 5">KCTC 52518</strain>
    </source>
</reference>
<protein>
    <submittedName>
        <fullName evidence="4">GNAT family N-acetyltransferase</fullName>
    </submittedName>
</protein>
<gene>
    <name evidence="4" type="ORF">E8M01_08200</name>
</gene>
<evidence type="ECO:0000259" key="3">
    <source>
        <dbReference type="PROSITE" id="PS51186"/>
    </source>
</evidence>
<dbReference type="PROSITE" id="PS51186">
    <property type="entry name" value="GNAT"/>
    <property type="match status" value="1"/>
</dbReference>
<keyword evidence="2" id="KW-0012">Acyltransferase</keyword>
<sequence length="200" mass="21749">MTDATLDISGTFLVPKGKLTAAVTWLGMAKAPEPAASPGPLRLNRIAAPDLAWYRALFRRVGEDWLWTSRLILSDAALADILGNPRVEVYTIERDGAEIGMVELDLRVEAEVEIVYFGLAREAVGQGLGRMAMASALQVAWRPGITKVWLHTCSHDHPGALKFYRSCGFVPYATGIEIFDDPRLAGLLPRSAAAHIPLIG</sequence>
<evidence type="ECO:0000313" key="5">
    <source>
        <dbReference type="Proteomes" id="UP000298781"/>
    </source>
</evidence>
<dbReference type="KEGG" id="pstg:E8M01_08200"/>
<keyword evidence="5" id="KW-1185">Reference proteome</keyword>
<dbReference type="SUPFAM" id="SSF55729">
    <property type="entry name" value="Acyl-CoA N-acyltransferases (Nat)"/>
    <property type="match status" value="1"/>
</dbReference>
<name>A0A4D7B065_9HYPH</name>
<feature type="domain" description="N-acetyltransferase" evidence="3">
    <location>
        <begin position="41"/>
        <end position="189"/>
    </location>
</feature>
<dbReference type="OrthoDB" id="275336at2"/>
<dbReference type="RefSeq" id="WP_136959684.1">
    <property type="nucleotide sequence ID" value="NZ_CP039690.1"/>
</dbReference>
<dbReference type="CDD" id="cd04301">
    <property type="entry name" value="NAT_SF"/>
    <property type="match status" value="1"/>
</dbReference>
<dbReference type="Pfam" id="PF00583">
    <property type="entry name" value="Acetyltransf_1"/>
    <property type="match status" value="1"/>
</dbReference>
<dbReference type="GO" id="GO:0016747">
    <property type="term" value="F:acyltransferase activity, transferring groups other than amino-acyl groups"/>
    <property type="evidence" value="ECO:0007669"/>
    <property type="project" value="InterPro"/>
</dbReference>
<dbReference type="Proteomes" id="UP000298781">
    <property type="component" value="Chromosome"/>
</dbReference>
<dbReference type="AlphaFoldDB" id="A0A4D7B065"/>
<evidence type="ECO:0000256" key="1">
    <source>
        <dbReference type="ARBA" id="ARBA00022679"/>
    </source>
</evidence>
<dbReference type="Gene3D" id="3.40.630.30">
    <property type="match status" value="1"/>
</dbReference>